<feature type="region of interest" description="Disordered" evidence="1">
    <location>
        <begin position="116"/>
        <end position="196"/>
    </location>
</feature>
<dbReference type="AlphaFoldDB" id="A0A6P8L1L4"/>
<organism evidence="2 3">
    <name type="scientific">Drosophila mauritiana</name>
    <name type="common">Fruit fly</name>
    <dbReference type="NCBI Taxonomy" id="7226"/>
    <lineage>
        <taxon>Eukaryota</taxon>
        <taxon>Metazoa</taxon>
        <taxon>Ecdysozoa</taxon>
        <taxon>Arthropoda</taxon>
        <taxon>Hexapoda</taxon>
        <taxon>Insecta</taxon>
        <taxon>Pterygota</taxon>
        <taxon>Neoptera</taxon>
        <taxon>Endopterygota</taxon>
        <taxon>Diptera</taxon>
        <taxon>Brachycera</taxon>
        <taxon>Muscomorpha</taxon>
        <taxon>Ephydroidea</taxon>
        <taxon>Drosophilidae</taxon>
        <taxon>Drosophila</taxon>
        <taxon>Sophophora</taxon>
    </lineage>
</organism>
<gene>
    <name evidence="3" type="primary">LOC117147184</name>
</gene>
<keyword evidence="2" id="KW-1185">Reference proteome</keyword>
<reference evidence="3" key="1">
    <citation type="submission" date="2025-08" db="UniProtKB">
        <authorList>
            <consortium name="RefSeq"/>
        </authorList>
    </citation>
    <scope>IDENTIFICATION</scope>
    <source>
        <strain evidence="3">Mau12</strain>
        <tissue evidence="3">Whole Body</tissue>
    </source>
</reference>
<proteinExistence type="predicted"/>
<feature type="compositionally biased region" description="Pro residues" evidence="1">
    <location>
        <begin position="153"/>
        <end position="168"/>
    </location>
</feature>
<dbReference type="Proteomes" id="UP000515162">
    <property type="component" value="Chromosome 2L"/>
</dbReference>
<evidence type="ECO:0000313" key="2">
    <source>
        <dbReference type="Proteomes" id="UP000515162"/>
    </source>
</evidence>
<protein>
    <submittedName>
        <fullName evidence="3">Uncharacterized protein LOC117147184</fullName>
    </submittedName>
</protein>
<dbReference type="GeneID" id="117147184"/>
<sequence>MSQSITREEIPRDRGLAQELRSEITRNSAEISFNFWQEFEHIRSTQQNRITQERLQRERINTLIRDEQEEANQEAEALSRSISAHGITSTTLPSPLSAVPTASMVKNSLVQGAKNMSNRASSGVKRKSPKQKFQSPKPNRPKQRNETEGQPNLPSPAPSHIPSAPPPSRATMITPNISNGVTPNISKYRLASKPKK</sequence>
<accession>A0A6P8L1L4</accession>
<evidence type="ECO:0000256" key="1">
    <source>
        <dbReference type="SAM" id="MobiDB-lite"/>
    </source>
</evidence>
<feature type="compositionally biased region" description="Polar residues" evidence="1">
    <location>
        <begin position="171"/>
        <end position="185"/>
    </location>
</feature>
<name>A0A6P8L1L4_DROMA</name>
<dbReference type="RefSeq" id="XP_033169879.1">
    <property type="nucleotide sequence ID" value="XM_033313988.1"/>
</dbReference>
<evidence type="ECO:0000313" key="3">
    <source>
        <dbReference type="RefSeq" id="XP_033169879.1"/>
    </source>
</evidence>